<accession>A0A8S5UQI0</accession>
<sequence>MLRWKCSYSRGRGWGDDTYPDNGNHLCRRVSCDKPSLPRFDSE</sequence>
<evidence type="ECO:0000313" key="1">
    <source>
        <dbReference type="EMBL" id="DAF96752.1"/>
    </source>
</evidence>
<reference evidence="1" key="1">
    <citation type="journal article" date="2021" name="Proc. Natl. Acad. Sci. U.S.A.">
        <title>A Catalog of Tens of Thousands of Viruses from Human Metagenomes Reveals Hidden Associations with Chronic Diseases.</title>
        <authorList>
            <person name="Tisza M.J."/>
            <person name="Buck C.B."/>
        </authorList>
    </citation>
    <scope>NUCLEOTIDE SEQUENCE</scope>
    <source>
        <strain evidence="1">CtfrT39</strain>
    </source>
</reference>
<proteinExistence type="predicted"/>
<dbReference type="EMBL" id="BK016120">
    <property type="protein sequence ID" value="DAF96752.1"/>
    <property type="molecule type" value="Genomic_DNA"/>
</dbReference>
<protein>
    <submittedName>
        <fullName evidence="1">Uncharacterized protein</fullName>
    </submittedName>
</protein>
<organism evidence="1">
    <name type="scientific">Siphoviridae sp. ctfrT39</name>
    <dbReference type="NCBI Taxonomy" id="2825598"/>
    <lineage>
        <taxon>Viruses</taxon>
        <taxon>Duplodnaviria</taxon>
        <taxon>Heunggongvirae</taxon>
        <taxon>Uroviricota</taxon>
        <taxon>Caudoviricetes</taxon>
    </lineage>
</organism>
<name>A0A8S5UQI0_9CAUD</name>